<name>A0A6G1MMQ8_ORBOL</name>
<proteinExistence type="predicted"/>
<dbReference type="Proteomes" id="UP000483672">
    <property type="component" value="Unassembled WGS sequence"/>
</dbReference>
<dbReference type="InterPro" id="IPR036915">
    <property type="entry name" value="Cyclin-like_sf"/>
</dbReference>
<organism evidence="1 2">
    <name type="scientific">Orbilia oligospora</name>
    <name type="common">Nematode-trapping fungus</name>
    <name type="synonym">Arthrobotrys oligospora</name>
    <dbReference type="NCBI Taxonomy" id="2813651"/>
    <lineage>
        <taxon>Eukaryota</taxon>
        <taxon>Fungi</taxon>
        <taxon>Dikarya</taxon>
        <taxon>Ascomycota</taxon>
        <taxon>Pezizomycotina</taxon>
        <taxon>Orbiliomycetes</taxon>
        <taxon>Orbiliales</taxon>
        <taxon>Orbiliaceae</taxon>
        <taxon>Orbilia</taxon>
    </lineage>
</organism>
<evidence type="ECO:0000313" key="1">
    <source>
        <dbReference type="EMBL" id="KAF3231899.1"/>
    </source>
</evidence>
<dbReference type="AlphaFoldDB" id="A0A6G1MMQ8"/>
<accession>A0A6G1MMQ8</accession>
<dbReference type="EMBL" id="WIPF01000002">
    <property type="protein sequence ID" value="KAF3231899.1"/>
    <property type="molecule type" value="Genomic_DNA"/>
</dbReference>
<sequence length="103" mass="11955">MDFMNLLQPIDEAIEHIIDTYADKLYKSGFLFPPRFSTTEIALSLIIVAWKYHLDIPPTLGQAVDHFNIIARYFGLEKVSRATIFELELILLEGLNWDLHISY</sequence>
<evidence type="ECO:0008006" key="3">
    <source>
        <dbReference type="Google" id="ProtNLM"/>
    </source>
</evidence>
<evidence type="ECO:0000313" key="2">
    <source>
        <dbReference type="Proteomes" id="UP000483672"/>
    </source>
</evidence>
<dbReference type="SUPFAM" id="SSF47954">
    <property type="entry name" value="Cyclin-like"/>
    <property type="match status" value="1"/>
</dbReference>
<gene>
    <name evidence="1" type="ORF">TWF191_003875</name>
</gene>
<reference evidence="1 2" key="1">
    <citation type="submission" date="2019-06" db="EMBL/GenBank/DDBJ databases">
        <authorList>
            <person name="Palmer J.M."/>
        </authorList>
    </citation>
    <scope>NUCLEOTIDE SEQUENCE [LARGE SCALE GENOMIC DNA]</scope>
    <source>
        <strain evidence="1 2">TWF191</strain>
    </source>
</reference>
<protein>
    <recommendedName>
        <fullName evidence="3">Cyclin N-terminal domain-containing protein</fullName>
    </recommendedName>
</protein>
<comment type="caution">
    <text evidence="1">The sequence shown here is derived from an EMBL/GenBank/DDBJ whole genome shotgun (WGS) entry which is preliminary data.</text>
</comment>